<keyword evidence="5" id="KW-1185">Reference proteome</keyword>
<evidence type="ECO:0000256" key="2">
    <source>
        <dbReference type="ARBA" id="ARBA00023284"/>
    </source>
</evidence>
<evidence type="ECO:0000259" key="3">
    <source>
        <dbReference type="PROSITE" id="PS51352"/>
    </source>
</evidence>
<reference evidence="4 5" key="1">
    <citation type="submission" date="2023-01" db="EMBL/GenBank/DDBJ databases">
        <title>Cultivation and genomic characterization of new, ubiquitous marine nitrite-oxidizing bacteria from the Nitrospirales.</title>
        <authorList>
            <person name="Mueller A.J."/>
            <person name="Daebeler A."/>
            <person name="Herbold C.W."/>
            <person name="Kirkegaard R.H."/>
            <person name="Daims H."/>
        </authorList>
    </citation>
    <scope>NUCLEOTIDE SEQUENCE [LARGE SCALE GENOMIC DNA]</scope>
    <source>
        <strain evidence="4 5">DK</strain>
    </source>
</reference>
<dbReference type="InterPro" id="IPR013766">
    <property type="entry name" value="Thioredoxin_domain"/>
</dbReference>
<dbReference type="InterPro" id="IPR013740">
    <property type="entry name" value="Redoxin"/>
</dbReference>
<gene>
    <name evidence="4" type="ORF">PQG83_10635</name>
</gene>
<dbReference type="KEGG" id="nneo:PQG83_10635"/>
<dbReference type="Proteomes" id="UP001302494">
    <property type="component" value="Chromosome"/>
</dbReference>
<dbReference type="Pfam" id="PF08534">
    <property type="entry name" value="Redoxin"/>
    <property type="match status" value="1"/>
</dbReference>
<dbReference type="PANTHER" id="PTHR43110">
    <property type="entry name" value="THIOL PEROXIDASE"/>
    <property type="match status" value="1"/>
</dbReference>
<accession>A0AA96GMG1</accession>
<protein>
    <submittedName>
        <fullName evidence="4">Redoxin family protein</fullName>
    </submittedName>
</protein>
<evidence type="ECO:0000313" key="4">
    <source>
        <dbReference type="EMBL" id="WNM60221.1"/>
    </source>
</evidence>
<dbReference type="PROSITE" id="PS51352">
    <property type="entry name" value="THIOREDOXIN_2"/>
    <property type="match status" value="1"/>
</dbReference>
<dbReference type="PANTHER" id="PTHR43110:SF1">
    <property type="entry name" value="THIOL PEROXIDASE"/>
    <property type="match status" value="1"/>
</dbReference>
<dbReference type="AlphaFoldDB" id="A0AA96GMG1"/>
<organism evidence="4 5">
    <name type="scientific">Candidatus Nitrospira neomarina</name>
    <dbReference type="NCBI Taxonomy" id="3020899"/>
    <lineage>
        <taxon>Bacteria</taxon>
        <taxon>Pseudomonadati</taxon>
        <taxon>Nitrospirota</taxon>
        <taxon>Nitrospiria</taxon>
        <taxon>Nitrospirales</taxon>
        <taxon>Nitrospiraceae</taxon>
        <taxon>Nitrospira</taxon>
    </lineage>
</organism>
<feature type="domain" description="Thioredoxin" evidence="3">
    <location>
        <begin position="42"/>
        <end position="191"/>
    </location>
</feature>
<proteinExistence type="predicted"/>
<evidence type="ECO:0000313" key="5">
    <source>
        <dbReference type="Proteomes" id="UP001302494"/>
    </source>
</evidence>
<evidence type="ECO:0000256" key="1">
    <source>
        <dbReference type="ARBA" id="ARBA00023157"/>
    </source>
</evidence>
<dbReference type="Gene3D" id="3.40.30.10">
    <property type="entry name" value="Glutaredoxin"/>
    <property type="match status" value="1"/>
</dbReference>
<dbReference type="SUPFAM" id="SSF52833">
    <property type="entry name" value="Thioredoxin-like"/>
    <property type="match status" value="1"/>
</dbReference>
<dbReference type="InterPro" id="IPR036249">
    <property type="entry name" value="Thioredoxin-like_sf"/>
</dbReference>
<name>A0AA96GMG1_9BACT</name>
<keyword evidence="2" id="KW-0676">Redox-active center</keyword>
<dbReference type="GO" id="GO:0016491">
    <property type="term" value="F:oxidoreductase activity"/>
    <property type="evidence" value="ECO:0007669"/>
    <property type="project" value="InterPro"/>
</dbReference>
<keyword evidence="1" id="KW-1015">Disulfide bond</keyword>
<dbReference type="EMBL" id="CP116968">
    <property type="protein sequence ID" value="WNM60221.1"/>
    <property type="molecule type" value="Genomic_DNA"/>
</dbReference>
<sequence length="194" mass="21188">MNITDKKQSLWLLFIMLCFPGLTAGLVIISGGSSVLGAPLLLEKGSLIPSVTVIGKDGEAISLDTLKGKVTLISIVPQLNTPVCDEQTHRFSERNGGLDQLMSFVTLSTNTYKDQQEFSDKADIHNMTFLSDAPDYHFGTHTGLLLKDLSILHRAVLVLDTQGIIRYVEMVPMGQLPDFDQALQVSRSLLANVS</sequence>
<dbReference type="InterPro" id="IPR050455">
    <property type="entry name" value="Tpx_Peroxidase_subfamily"/>
</dbReference>
<dbReference type="RefSeq" id="WP_312740688.1">
    <property type="nucleotide sequence ID" value="NZ_CP116968.1"/>
</dbReference>